<dbReference type="RefSeq" id="WP_166158563.1">
    <property type="nucleotide sequence ID" value="NZ_JAAOIW010000042.1"/>
</dbReference>
<dbReference type="Proteomes" id="UP001165962">
    <property type="component" value="Unassembled WGS sequence"/>
</dbReference>
<gene>
    <name evidence="1" type="ORF">G9U52_38265</name>
</gene>
<name>A0ABX0JGD0_9BACL</name>
<keyword evidence="2" id="KW-1185">Reference proteome</keyword>
<protein>
    <submittedName>
        <fullName evidence="1">RloB domain-containing protein</fullName>
    </submittedName>
</protein>
<evidence type="ECO:0000313" key="1">
    <source>
        <dbReference type="EMBL" id="NHN35534.1"/>
    </source>
</evidence>
<reference evidence="1" key="1">
    <citation type="submission" date="2020-03" db="EMBL/GenBank/DDBJ databases">
        <title>Draft sequencing of Paenibacilllus sp. S3N08.</title>
        <authorList>
            <person name="Kim D.-U."/>
        </authorList>
    </citation>
    <scope>NUCLEOTIDE SEQUENCE</scope>
    <source>
        <strain evidence="1">S3N08</strain>
    </source>
</reference>
<proteinExistence type="predicted"/>
<sequence>MTNTEGKQIKYHLGYSNLTFELWMVLHKEDCNAHVEHRSLYLRNINSAFDEDFTELKTYKQEGNFKRILRKLTLNDVKEAIRRANRIMQRHEENGVRPHEYRGFKYIRENPSLTVHESVAMILQDCGLL</sequence>
<organism evidence="1 2">
    <name type="scientific">Paenibacillus agricola</name>
    <dbReference type="NCBI Taxonomy" id="2716264"/>
    <lineage>
        <taxon>Bacteria</taxon>
        <taxon>Bacillati</taxon>
        <taxon>Bacillota</taxon>
        <taxon>Bacilli</taxon>
        <taxon>Bacillales</taxon>
        <taxon>Paenibacillaceae</taxon>
        <taxon>Paenibacillus</taxon>
    </lineage>
</organism>
<dbReference type="InterPro" id="IPR025591">
    <property type="entry name" value="RloB"/>
</dbReference>
<evidence type="ECO:0000313" key="2">
    <source>
        <dbReference type="Proteomes" id="UP001165962"/>
    </source>
</evidence>
<comment type="caution">
    <text evidence="1">The sequence shown here is derived from an EMBL/GenBank/DDBJ whole genome shotgun (WGS) entry which is preliminary data.</text>
</comment>
<dbReference type="EMBL" id="JAAOIW010000042">
    <property type="protein sequence ID" value="NHN35534.1"/>
    <property type="molecule type" value="Genomic_DNA"/>
</dbReference>
<dbReference type="Pfam" id="PF13707">
    <property type="entry name" value="RloB"/>
    <property type="match status" value="1"/>
</dbReference>
<accession>A0ABX0JGD0</accession>